<proteinExistence type="predicted"/>
<protein>
    <submittedName>
        <fullName evidence="1">Nucleotidyltransferase family protein</fullName>
    </submittedName>
</protein>
<dbReference type="Proteomes" id="UP001284537">
    <property type="component" value="Unassembled WGS sequence"/>
</dbReference>
<comment type="caution">
    <text evidence="1">The sequence shown here is derived from an EMBL/GenBank/DDBJ whole genome shotgun (WGS) entry which is preliminary data.</text>
</comment>
<accession>A0ABU4UJ52</accession>
<gene>
    <name evidence="1" type="ORF">QLH52_19590</name>
</gene>
<dbReference type="RefSeq" id="WP_319962658.1">
    <property type="nucleotide sequence ID" value="NZ_JAXARY010000022.1"/>
</dbReference>
<evidence type="ECO:0000313" key="2">
    <source>
        <dbReference type="Proteomes" id="UP001284537"/>
    </source>
</evidence>
<organism evidence="1 2">
    <name type="scientific">Methylomonas defluvii</name>
    <dbReference type="NCBI Taxonomy" id="3045149"/>
    <lineage>
        <taxon>Bacteria</taxon>
        <taxon>Pseudomonadati</taxon>
        <taxon>Pseudomonadota</taxon>
        <taxon>Gammaproteobacteria</taxon>
        <taxon>Methylococcales</taxon>
        <taxon>Methylococcaceae</taxon>
        <taxon>Methylomonas</taxon>
    </lineage>
</organism>
<evidence type="ECO:0000313" key="1">
    <source>
        <dbReference type="EMBL" id="MDX8129514.1"/>
    </source>
</evidence>
<dbReference type="InterPro" id="IPR039498">
    <property type="entry name" value="NTP_transf_5"/>
</dbReference>
<reference evidence="1 2" key="1">
    <citation type="submission" date="2023-11" db="EMBL/GenBank/DDBJ databases">
        <authorList>
            <person name="Ouyang M.-Y."/>
        </authorList>
    </citation>
    <scope>NUCLEOTIDE SEQUENCE [LARGE SCALE GENOMIC DNA]</scope>
    <source>
        <strain evidence="1 2">OY6</strain>
    </source>
</reference>
<keyword evidence="2" id="KW-1185">Reference proteome</keyword>
<dbReference type="EMBL" id="JAXARY010000022">
    <property type="protein sequence ID" value="MDX8129514.1"/>
    <property type="molecule type" value="Genomic_DNA"/>
</dbReference>
<name>A0ABU4UJ52_9GAMM</name>
<sequence length="359" mass="41672">MMPDLLNEYLMLKAKDSIDSNSDWELLLRQARSAGVLARLAFFQKKFLLFSPPQHFAYHLDSAETYWLSQKRIVNWELHNLLQVFKLLNIRLILLKGTAYSASGLNAGLGRVFSDIDILVPKTQLKQVKDALKWHGWLPEPMDNYDQRYYEQWMHELPPLRHIKRGTSLDIHHNILPQTCNLYPDAELLLKAAVKITDTDYWVLAPEDMVLHSASHLFWGGEFENGLRDLSDIDLLLREFSGNDLRFWENLHHRAEMLGLGKPLFYALRYTTKILATPVPDSVIEASIIYAGGGKNRVMDYLFSQALKPHHSSCMDSLTGFARWLLFLRSHWLKMPLHILVPHLIRKAWFRLADNTKTT</sequence>
<dbReference type="Pfam" id="PF14907">
    <property type="entry name" value="NTP_transf_5"/>
    <property type="match status" value="1"/>
</dbReference>